<dbReference type="EMBL" id="JAPWTK010000257">
    <property type="protein sequence ID" value="KAJ8944335.1"/>
    <property type="molecule type" value="Genomic_DNA"/>
</dbReference>
<feature type="compositionally biased region" description="Pro residues" evidence="1">
    <location>
        <begin position="21"/>
        <end position="31"/>
    </location>
</feature>
<dbReference type="AlphaFoldDB" id="A0AAV8XYX3"/>
<proteinExistence type="predicted"/>
<keyword evidence="3" id="KW-1185">Reference proteome</keyword>
<reference evidence="2" key="1">
    <citation type="journal article" date="2023" name="Insect Mol. Biol.">
        <title>Genome sequencing provides insights into the evolution of gene families encoding plant cell wall-degrading enzymes in longhorned beetles.</title>
        <authorList>
            <person name="Shin N.R."/>
            <person name="Okamura Y."/>
            <person name="Kirsch R."/>
            <person name="Pauchet Y."/>
        </authorList>
    </citation>
    <scope>NUCLEOTIDE SEQUENCE</scope>
    <source>
        <strain evidence="2">AMC_N1</strain>
    </source>
</reference>
<accession>A0AAV8XYX3</accession>
<sequence length="111" mass="11871">MFIVVVKDQDLLGELQMTSRPPAPPPMPGNPDMPDKSPEYPVINPGLPVQCQCSPGTESRSPQSHRNSPSPSPLSPGGPDDLSITKNPHPVENFDINKSAATATNHPRINS</sequence>
<evidence type="ECO:0000313" key="3">
    <source>
        <dbReference type="Proteomes" id="UP001162162"/>
    </source>
</evidence>
<protein>
    <submittedName>
        <fullName evidence="2">Uncharacterized protein</fullName>
    </submittedName>
</protein>
<dbReference type="Proteomes" id="UP001162162">
    <property type="component" value="Unassembled WGS sequence"/>
</dbReference>
<comment type="caution">
    <text evidence="2">The sequence shown here is derived from an EMBL/GenBank/DDBJ whole genome shotgun (WGS) entry which is preliminary data.</text>
</comment>
<gene>
    <name evidence="2" type="ORF">NQ318_016142</name>
</gene>
<feature type="compositionally biased region" description="Polar residues" evidence="1">
    <location>
        <begin position="51"/>
        <end position="67"/>
    </location>
</feature>
<feature type="region of interest" description="Disordered" evidence="1">
    <location>
        <begin position="7"/>
        <end position="111"/>
    </location>
</feature>
<feature type="compositionally biased region" description="Polar residues" evidence="1">
    <location>
        <begin position="99"/>
        <end position="111"/>
    </location>
</feature>
<name>A0AAV8XYX3_9CUCU</name>
<evidence type="ECO:0000256" key="1">
    <source>
        <dbReference type="SAM" id="MobiDB-lite"/>
    </source>
</evidence>
<organism evidence="2 3">
    <name type="scientific">Aromia moschata</name>
    <dbReference type="NCBI Taxonomy" id="1265417"/>
    <lineage>
        <taxon>Eukaryota</taxon>
        <taxon>Metazoa</taxon>
        <taxon>Ecdysozoa</taxon>
        <taxon>Arthropoda</taxon>
        <taxon>Hexapoda</taxon>
        <taxon>Insecta</taxon>
        <taxon>Pterygota</taxon>
        <taxon>Neoptera</taxon>
        <taxon>Endopterygota</taxon>
        <taxon>Coleoptera</taxon>
        <taxon>Polyphaga</taxon>
        <taxon>Cucujiformia</taxon>
        <taxon>Chrysomeloidea</taxon>
        <taxon>Cerambycidae</taxon>
        <taxon>Cerambycinae</taxon>
        <taxon>Callichromatini</taxon>
        <taxon>Aromia</taxon>
    </lineage>
</organism>
<evidence type="ECO:0000313" key="2">
    <source>
        <dbReference type="EMBL" id="KAJ8944335.1"/>
    </source>
</evidence>